<name>A0A4Y8SJE4_9SPHI</name>
<protein>
    <recommendedName>
        <fullName evidence="4">Glycoside hydrolase family 42 N-terminal domain-containing protein</fullName>
    </recommendedName>
</protein>
<feature type="chain" id="PRO_5021495668" description="Glycoside hydrolase family 42 N-terminal domain-containing protein" evidence="1">
    <location>
        <begin position="21"/>
        <end position="460"/>
    </location>
</feature>
<dbReference type="AlphaFoldDB" id="A0A4Y8SJE4"/>
<evidence type="ECO:0000313" key="3">
    <source>
        <dbReference type="Proteomes" id="UP000297540"/>
    </source>
</evidence>
<comment type="caution">
    <text evidence="2">The sequence shown here is derived from an EMBL/GenBank/DDBJ whole genome shotgun (WGS) entry which is preliminary data.</text>
</comment>
<sequence length="460" mass="53127">MKTIIYCIILFLAPSFIANAQLVKSIDYRNFYGISWRGSPHDNLVYAKQMGYQCVFYQKGMEYDSLSNGMYFYLETPEYFAYERIIDANKIYTDQQKAFYQTYCCLKDTVAQFPYNLATGWEWKPGSGVFTAILDFQQQKVISYAVSGILNMVAKIEATNNKFHFAGYAWDEPRASGDFWESSDGKRKSVKLDHWRKSKKLNYLQTKEDFSDYSEGHFAFYKQLFSTTRKIYPHAHFMSEPYRIYEDWISSVENRLDAKDLMPDFISQEGPGTQFVDDDRIFRHNLIEKSNVFCTSPDVFGEENNRILAAKAAINGAGFAWFGRFGGTGNMPDYKNITEVPARLKLVRMLTTWENGNNIPLTKRLWDGNVYQSPTSFVSSDLIAITQPGTGKVFAVFLTTNKSYLLPAKKEIKAIFSTDDFSKENLHAENNFRIGNEMIKLKSSENINKQYIILLKNNLR</sequence>
<evidence type="ECO:0000313" key="2">
    <source>
        <dbReference type="EMBL" id="TFF38795.1"/>
    </source>
</evidence>
<organism evidence="2 3">
    <name type="scientific">Mucilaginibacter psychrotolerans</name>
    <dbReference type="NCBI Taxonomy" id="1524096"/>
    <lineage>
        <taxon>Bacteria</taxon>
        <taxon>Pseudomonadati</taxon>
        <taxon>Bacteroidota</taxon>
        <taxon>Sphingobacteriia</taxon>
        <taxon>Sphingobacteriales</taxon>
        <taxon>Sphingobacteriaceae</taxon>
        <taxon>Mucilaginibacter</taxon>
    </lineage>
</organism>
<feature type="signal peptide" evidence="1">
    <location>
        <begin position="1"/>
        <end position="20"/>
    </location>
</feature>
<evidence type="ECO:0008006" key="4">
    <source>
        <dbReference type="Google" id="ProtNLM"/>
    </source>
</evidence>
<proteinExistence type="predicted"/>
<reference evidence="2 3" key="1">
    <citation type="journal article" date="2017" name="Int. J. Syst. Evol. Microbiol.">
        <title>Mucilaginibacterpsychrotolerans sp. nov., isolated from peatlands.</title>
        <authorList>
            <person name="Deng Y."/>
            <person name="Shen L."/>
            <person name="Xu B."/>
            <person name="Liu Y."/>
            <person name="Gu Z."/>
            <person name="Liu H."/>
            <person name="Zhou Y."/>
        </authorList>
    </citation>
    <scope>NUCLEOTIDE SEQUENCE [LARGE SCALE GENOMIC DNA]</scope>
    <source>
        <strain evidence="2 3">NH7-4</strain>
    </source>
</reference>
<dbReference type="Proteomes" id="UP000297540">
    <property type="component" value="Unassembled WGS sequence"/>
</dbReference>
<dbReference type="OrthoDB" id="292483at2"/>
<accession>A0A4Y8SJE4</accession>
<keyword evidence="3" id="KW-1185">Reference proteome</keyword>
<keyword evidence="1" id="KW-0732">Signal</keyword>
<evidence type="ECO:0000256" key="1">
    <source>
        <dbReference type="SAM" id="SignalP"/>
    </source>
</evidence>
<dbReference type="RefSeq" id="WP_133228287.1">
    <property type="nucleotide sequence ID" value="NZ_SOZE01000005.1"/>
</dbReference>
<dbReference type="EMBL" id="SOZE01000005">
    <property type="protein sequence ID" value="TFF38795.1"/>
    <property type="molecule type" value="Genomic_DNA"/>
</dbReference>
<gene>
    <name evidence="2" type="ORF">E2R66_07250</name>
</gene>